<dbReference type="Proteomes" id="UP000252118">
    <property type="component" value="Unassembled WGS sequence"/>
</dbReference>
<feature type="region of interest" description="Disordered" evidence="1">
    <location>
        <begin position="127"/>
        <end position="161"/>
    </location>
</feature>
<evidence type="ECO:0000313" key="2">
    <source>
        <dbReference type="EMBL" id="RBP05307.1"/>
    </source>
</evidence>
<dbReference type="RefSeq" id="WP_113968816.1">
    <property type="nucleotide sequence ID" value="NZ_QNRJ01000004.1"/>
</dbReference>
<name>A0A366ESD8_9BACI</name>
<keyword evidence="2" id="KW-0167">Capsid protein</keyword>
<dbReference type="OrthoDB" id="1655185at2"/>
<evidence type="ECO:0000313" key="3">
    <source>
        <dbReference type="Proteomes" id="UP000252118"/>
    </source>
</evidence>
<evidence type="ECO:0000256" key="1">
    <source>
        <dbReference type="SAM" id="MobiDB-lite"/>
    </source>
</evidence>
<dbReference type="Pfam" id="PF10612">
    <property type="entry name" value="Spore-coat_CotZ"/>
    <property type="match status" value="1"/>
</dbReference>
<keyword evidence="2" id="KW-0946">Virion</keyword>
<organism evidence="2 3">
    <name type="scientific">Rossellomorea aquimaris</name>
    <dbReference type="NCBI Taxonomy" id="189382"/>
    <lineage>
        <taxon>Bacteria</taxon>
        <taxon>Bacillati</taxon>
        <taxon>Bacillota</taxon>
        <taxon>Bacilli</taxon>
        <taxon>Bacillales</taxon>
        <taxon>Bacillaceae</taxon>
        <taxon>Rossellomorea</taxon>
    </lineage>
</organism>
<reference evidence="2 3" key="1">
    <citation type="submission" date="2018-06" db="EMBL/GenBank/DDBJ databases">
        <title>Freshwater and sediment microbial communities from various areas in North America, analyzing microbe dynamics in response to fracking.</title>
        <authorList>
            <person name="Lamendella R."/>
        </authorList>
    </citation>
    <scope>NUCLEOTIDE SEQUENCE [LARGE SCALE GENOMIC DNA]</scope>
    <source>
        <strain evidence="2 3">97B</strain>
    </source>
</reference>
<proteinExistence type="predicted"/>
<dbReference type="InterPro" id="IPR019593">
    <property type="entry name" value="Spore_coat_protein_Z/Y"/>
</dbReference>
<comment type="caution">
    <text evidence="2">The sequence shown here is derived from an EMBL/GenBank/DDBJ whole genome shotgun (WGS) entry which is preliminary data.</text>
</comment>
<gene>
    <name evidence="2" type="ORF">DET59_10423</name>
</gene>
<protein>
    <submittedName>
        <fullName evidence="2">Spore coat protein Z</fullName>
    </submittedName>
</protein>
<dbReference type="EMBL" id="QNRJ01000004">
    <property type="protein sequence ID" value="RBP05307.1"/>
    <property type="molecule type" value="Genomic_DNA"/>
</dbReference>
<dbReference type="AlphaFoldDB" id="A0A366ESD8"/>
<accession>A0A366ESD8</accession>
<sequence length="161" mass="18242">MICHHDSCICKTLNELLLEQFQLATQEFKFICEYDKVDTIPFILYTKEDSEPFRAHLHSNCTIFFKLIDIDDGCATLQLLAGMDIDGYITDDADELFALFNTDQCISIDCNCFLGIQPLPPKFVNRKLPDIGRGSPKGRGSSEQGMGPEYGSDFDRECDHK</sequence>